<evidence type="ECO:0000313" key="3">
    <source>
        <dbReference type="Proteomes" id="UP001634154"/>
    </source>
</evidence>
<gene>
    <name evidence="2" type="ORF">ACKW6Q_05890</name>
</gene>
<dbReference type="EMBL" id="JBJXVJ010000001">
    <property type="protein sequence ID" value="MFN1216502.1"/>
    <property type="molecule type" value="Genomic_DNA"/>
</dbReference>
<reference evidence="2 3" key="1">
    <citation type="submission" date="2024-12" db="EMBL/GenBank/DDBJ databases">
        <title>Draft genome sequence of Chryseobacterium kwangjuense AG447.</title>
        <authorList>
            <person name="Cheptsov V.S."/>
            <person name="Belov A."/>
            <person name="Zavarzina A.G."/>
        </authorList>
    </citation>
    <scope>NUCLEOTIDE SEQUENCE [LARGE SCALE GENOMIC DNA]</scope>
    <source>
        <strain evidence="2 3">AG447</strain>
    </source>
</reference>
<accession>A0ABW9K1F0</accession>
<sequence length="244" mass="28183">MISEKFAEHFENLNRFFNPKNPKTLKPSNPETMVFQKLRTNRRNQWIIIHLRYLVGFAFFPSGLTKLLGNRFTVLSTDTPIGAFFEAMYQTGFYWNFLGLCQIAAGILLMTQRFALLGALMFLAILSNIWIITISLSFTGTWIITSLMMIAVIILLIWDHHKLMPVLSYNRIVIIPSYPEPGRIWINAGIMYTICLMGLSVPGPVEKGLEQWIVRTLLILVVFTFLISNYKMYKKLNLHVKNQV</sequence>
<evidence type="ECO:0000256" key="1">
    <source>
        <dbReference type="SAM" id="Phobius"/>
    </source>
</evidence>
<evidence type="ECO:0000313" key="2">
    <source>
        <dbReference type="EMBL" id="MFN1216502.1"/>
    </source>
</evidence>
<feature type="transmembrane region" description="Helical" evidence="1">
    <location>
        <begin position="117"/>
        <end position="136"/>
    </location>
</feature>
<feature type="transmembrane region" description="Helical" evidence="1">
    <location>
        <begin position="93"/>
        <end position="110"/>
    </location>
</feature>
<keyword evidence="1" id="KW-0812">Transmembrane</keyword>
<keyword evidence="3" id="KW-1185">Reference proteome</keyword>
<dbReference type="RefSeq" id="WP_409356037.1">
    <property type="nucleotide sequence ID" value="NZ_JBJXVJ010000001.1"/>
</dbReference>
<organism evidence="2 3">
    <name type="scientific">Chryseobacterium kwangjuense</name>
    <dbReference type="NCBI Taxonomy" id="267125"/>
    <lineage>
        <taxon>Bacteria</taxon>
        <taxon>Pseudomonadati</taxon>
        <taxon>Bacteroidota</taxon>
        <taxon>Flavobacteriia</taxon>
        <taxon>Flavobacteriales</taxon>
        <taxon>Weeksellaceae</taxon>
        <taxon>Chryseobacterium group</taxon>
        <taxon>Chryseobacterium</taxon>
    </lineage>
</organism>
<keyword evidence="1" id="KW-0472">Membrane</keyword>
<protein>
    <submittedName>
        <fullName evidence="2">DoxX family protein</fullName>
    </submittedName>
</protein>
<proteinExistence type="predicted"/>
<comment type="caution">
    <text evidence="2">The sequence shown here is derived from an EMBL/GenBank/DDBJ whole genome shotgun (WGS) entry which is preliminary data.</text>
</comment>
<keyword evidence="1" id="KW-1133">Transmembrane helix</keyword>
<feature type="transmembrane region" description="Helical" evidence="1">
    <location>
        <begin position="46"/>
        <end position="64"/>
    </location>
</feature>
<feature type="transmembrane region" description="Helical" evidence="1">
    <location>
        <begin position="212"/>
        <end position="230"/>
    </location>
</feature>
<dbReference type="Proteomes" id="UP001634154">
    <property type="component" value="Unassembled WGS sequence"/>
</dbReference>
<name>A0ABW9K1F0_9FLAO</name>
<feature type="transmembrane region" description="Helical" evidence="1">
    <location>
        <begin position="142"/>
        <end position="161"/>
    </location>
</feature>
<feature type="transmembrane region" description="Helical" evidence="1">
    <location>
        <begin position="182"/>
        <end position="200"/>
    </location>
</feature>